<name>A0ABM1XS28_AEDAL</name>
<dbReference type="InterPro" id="IPR016135">
    <property type="entry name" value="UBQ-conjugating_enzyme/RWD"/>
</dbReference>
<dbReference type="CDD" id="cd23829">
    <property type="entry name" value="RWD_RWDD2"/>
    <property type="match status" value="1"/>
</dbReference>
<dbReference type="GeneID" id="109403348"/>
<reference evidence="3" key="1">
    <citation type="journal article" date="2015" name="Proc. Natl. Acad. Sci. U.S.A.">
        <title>Genome sequence of the Asian Tiger mosquito, Aedes albopictus, reveals insights into its biology, genetics, and evolution.</title>
        <authorList>
            <person name="Chen X.G."/>
            <person name="Jiang X."/>
            <person name="Gu J."/>
            <person name="Xu M."/>
            <person name="Wu Y."/>
            <person name="Deng Y."/>
            <person name="Zhang C."/>
            <person name="Bonizzoni M."/>
            <person name="Dermauw W."/>
            <person name="Vontas J."/>
            <person name="Armbruster P."/>
            <person name="Huang X."/>
            <person name="Yang Y."/>
            <person name="Zhang H."/>
            <person name="He W."/>
            <person name="Peng H."/>
            <person name="Liu Y."/>
            <person name="Wu K."/>
            <person name="Chen J."/>
            <person name="Lirakis M."/>
            <person name="Topalis P."/>
            <person name="Van Leeuwen T."/>
            <person name="Hall A.B."/>
            <person name="Jiang X."/>
            <person name="Thorpe C."/>
            <person name="Mueller R.L."/>
            <person name="Sun C."/>
            <person name="Waterhouse R.M."/>
            <person name="Yan G."/>
            <person name="Tu Z.J."/>
            <person name="Fang X."/>
            <person name="James A.A."/>
        </authorList>
    </citation>
    <scope>NUCLEOTIDE SEQUENCE [LARGE SCALE GENOMIC DNA]</scope>
    <source>
        <strain evidence="3">Foshan</strain>
    </source>
</reference>
<dbReference type="InterPro" id="IPR010541">
    <property type="entry name" value="Prp3_C"/>
</dbReference>
<dbReference type="PROSITE" id="PS50908">
    <property type="entry name" value="RWD"/>
    <property type="match status" value="1"/>
</dbReference>
<dbReference type="PANTHER" id="PTHR15955">
    <property type="entry name" value="RWD DOMAIN CONTAINING PROTEIN 2"/>
    <property type="match status" value="1"/>
</dbReference>
<dbReference type="SUPFAM" id="SSF54495">
    <property type="entry name" value="UBC-like"/>
    <property type="match status" value="1"/>
</dbReference>
<reference evidence="2" key="2">
    <citation type="submission" date="2025-05" db="UniProtKB">
        <authorList>
            <consortium name="EnsemblMetazoa"/>
        </authorList>
    </citation>
    <scope>IDENTIFICATION</scope>
    <source>
        <strain evidence="2">Foshan</strain>
    </source>
</reference>
<evidence type="ECO:0000259" key="1">
    <source>
        <dbReference type="PROSITE" id="PS50908"/>
    </source>
</evidence>
<dbReference type="InterPro" id="IPR006575">
    <property type="entry name" value="RWD_dom"/>
</dbReference>
<sequence>MDAQILQEQMLLNCLRQQLDEFHMLSSIFCSPGELHVDDYSFVDNISAFIEGETKRLNAKLDYQLNLPLLGAAEKVQIRIELPHLYPGIEIPLFVVRAARFPRDQERLITERIERYIDREVVDKSEPYVFQIVSWIRDNFGELTKFEEAIKPPDQLLNVSQDTKSDNFERLWIYSHHLKSKTKRQTILKTARDLDLSGFSRPGKPAIICVEGRQMDTQEFWRTIRPLKWQKIQIKLAEVDPAVESTGGCDAVGSRRRFQGFREELFTEVGDQNDEEVPMSMSLFMKFLDNHDSGYIRKEIFGFDQVENVV</sequence>
<proteinExistence type="predicted"/>
<protein>
    <recommendedName>
        <fullName evidence="1">RWD domain-containing protein</fullName>
    </recommendedName>
</protein>
<dbReference type="Gene3D" id="3.10.110.10">
    <property type="entry name" value="Ubiquitin Conjugating Enzyme"/>
    <property type="match status" value="1"/>
</dbReference>
<dbReference type="PANTHER" id="PTHR15955:SF8">
    <property type="entry name" value="RWD DOMAIN-CONTAINING PROTEIN 2B-RELATED"/>
    <property type="match status" value="1"/>
</dbReference>
<dbReference type="InterPro" id="IPR059181">
    <property type="entry name" value="RWDD2A-B_C"/>
</dbReference>
<dbReference type="Pfam" id="PF06544">
    <property type="entry name" value="Prp3_C"/>
    <property type="match status" value="1"/>
</dbReference>
<dbReference type="Proteomes" id="UP000069940">
    <property type="component" value="Unassembled WGS sequence"/>
</dbReference>
<accession>A0ABM1XS28</accession>
<evidence type="ECO:0000313" key="2">
    <source>
        <dbReference type="EnsemblMetazoa" id="AALFPA23_002306.P2068"/>
    </source>
</evidence>
<evidence type="ECO:0000313" key="3">
    <source>
        <dbReference type="Proteomes" id="UP000069940"/>
    </source>
</evidence>
<organism evidence="2 3">
    <name type="scientific">Aedes albopictus</name>
    <name type="common">Asian tiger mosquito</name>
    <name type="synonym">Stegomyia albopicta</name>
    <dbReference type="NCBI Taxonomy" id="7160"/>
    <lineage>
        <taxon>Eukaryota</taxon>
        <taxon>Metazoa</taxon>
        <taxon>Ecdysozoa</taxon>
        <taxon>Arthropoda</taxon>
        <taxon>Hexapoda</taxon>
        <taxon>Insecta</taxon>
        <taxon>Pterygota</taxon>
        <taxon>Neoptera</taxon>
        <taxon>Endopterygota</taxon>
        <taxon>Diptera</taxon>
        <taxon>Nematocera</taxon>
        <taxon>Culicoidea</taxon>
        <taxon>Culicidae</taxon>
        <taxon>Culicinae</taxon>
        <taxon>Aedini</taxon>
        <taxon>Aedes</taxon>
        <taxon>Stegomyia</taxon>
    </lineage>
</organism>
<dbReference type="RefSeq" id="XP_019531697.2">
    <property type="nucleotide sequence ID" value="XM_019676152.3"/>
</dbReference>
<dbReference type="PIRSF" id="PIRSF038021">
    <property type="entry name" value="UCP038021_RWDD2"/>
    <property type="match status" value="1"/>
</dbReference>
<dbReference type="CDD" id="cd24163">
    <property type="entry name" value="RWDD2_C"/>
    <property type="match status" value="1"/>
</dbReference>
<feature type="domain" description="RWD" evidence="1">
    <location>
        <begin position="20"/>
        <end position="143"/>
    </location>
</feature>
<dbReference type="EnsemblMetazoa" id="AALFPA23_002306.R2068">
    <property type="protein sequence ID" value="AALFPA23_002306.P2068"/>
    <property type="gene ID" value="AALFPA23_002306"/>
</dbReference>
<keyword evidence="3" id="KW-1185">Reference proteome</keyword>
<dbReference type="InterPro" id="IPR017359">
    <property type="entry name" value="Phi-like"/>
</dbReference>
<dbReference type="Pfam" id="PF05773">
    <property type="entry name" value="RWD"/>
    <property type="match status" value="1"/>
</dbReference>